<evidence type="ECO:0000256" key="4">
    <source>
        <dbReference type="ARBA" id="ARBA00022737"/>
    </source>
</evidence>
<organism evidence="8 9">
    <name type="scientific">Henosepilachna vigintioctopunctata</name>
    <dbReference type="NCBI Taxonomy" id="420089"/>
    <lineage>
        <taxon>Eukaryota</taxon>
        <taxon>Metazoa</taxon>
        <taxon>Ecdysozoa</taxon>
        <taxon>Arthropoda</taxon>
        <taxon>Hexapoda</taxon>
        <taxon>Insecta</taxon>
        <taxon>Pterygota</taxon>
        <taxon>Neoptera</taxon>
        <taxon>Endopterygota</taxon>
        <taxon>Coleoptera</taxon>
        <taxon>Polyphaga</taxon>
        <taxon>Cucujiformia</taxon>
        <taxon>Coccinelloidea</taxon>
        <taxon>Coccinellidae</taxon>
        <taxon>Epilachninae</taxon>
        <taxon>Epilachnini</taxon>
        <taxon>Henosepilachna</taxon>
    </lineage>
</organism>
<evidence type="ECO:0000256" key="1">
    <source>
        <dbReference type="ARBA" id="ARBA00004604"/>
    </source>
</evidence>
<evidence type="ECO:0000256" key="5">
    <source>
        <dbReference type="ARBA" id="ARBA00023242"/>
    </source>
</evidence>
<keyword evidence="5" id="KW-0539">Nucleus</keyword>
<dbReference type="InterPro" id="IPR015943">
    <property type="entry name" value="WD40/YVTN_repeat-like_dom_sf"/>
</dbReference>
<protein>
    <recommendedName>
        <fullName evidence="10">U3 small nucleolar RNA-associated protein 18 homolog</fullName>
    </recommendedName>
</protein>
<dbReference type="GO" id="GO:0032040">
    <property type="term" value="C:small-subunit processome"/>
    <property type="evidence" value="ECO:0007669"/>
    <property type="project" value="TreeGrafter"/>
</dbReference>
<keyword evidence="2" id="KW-0698">rRNA processing</keyword>
<dbReference type="SUPFAM" id="SSF50978">
    <property type="entry name" value="WD40 repeat-like"/>
    <property type="match status" value="1"/>
</dbReference>
<dbReference type="Proteomes" id="UP001431783">
    <property type="component" value="Unassembled WGS sequence"/>
</dbReference>
<dbReference type="InterPro" id="IPR036322">
    <property type="entry name" value="WD40_repeat_dom_sf"/>
</dbReference>
<name>A0AAW1TX02_9CUCU</name>
<evidence type="ECO:0000256" key="7">
    <source>
        <dbReference type="SAM" id="MobiDB-lite"/>
    </source>
</evidence>
<keyword evidence="9" id="KW-1185">Reference proteome</keyword>
<dbReference type="Gene3D" id="2.130.10.10">
    <property type="entry name" value="YVTN repeat-like/Quinoprotein amine dehydrogenase"/>
    <property type="match status" value="1"/>
</dbReference>
<feature type="region of interest" description="Disordered" evidence="7">
    <location>
        <begin position="1"/>
        <end position="22"/>
    </location>
</feature>
<gene>
    <name evidence="8" type="ORF">WA026_020271</name>
</gene>
<evidence type="ECO:0008006" key="10">
    <source>
        <dbReference type="Google" id="ProtNLM"/>
    </source>
</evidence>
<dbReference type="PANTHER" id="PTHR18359">
    <property type="entry name" value="WD-REPEAT PROTEIN-RELATED"/>
    <property type="match status" value="1"/>
</dbReference>
<comment type="caution">
    <text evidence="8">The sequence shown here is derived from an EMBL/GenBank/DDBJ whole genome shotgun (WGS) entry which is preliminary data.</text>
</comment>
<evidence type="ECO:0000313" key="8">
    <source>
        <dbReference type="EMBL" id="KAK9872919.1"/>
    </source>
</evidence>
<keyword evidence="3" id="KW-0853">WD repeat</keyword>
<dbReference type="GO" id="GO:0006364">
    <property type="term" value="P:rRNA processing"/>
    <property type="evidence" value="ECO:0007669"/>
    <property type="project" value="UniProtKB-KW"/>
</dbReference>
<evidence type="ECO:0000256" key="3">
    <source>
        <dbReference type="ARBA" id="ARBA00022574"/>
    </source>
</evidence>
<evidence type="ECO:0000313" key="9">
    <source>
        <dbReference type="Proteomes" id="UP001431783"/>
    </source>
</evidence>
<proteinExistence type="inferred from homology"/>
<dbReference type="AlphaFoldDB" id="A0AAW1TX02"/>
<dbReference type="EMBL" id="JARQZJ010000014">
    <property type="protein sequence ID" value="KAK9872919.1"/>
    <property type="molecule type" value="Genomic_DNA"/>
</dbReference>
<evidence type="ECO:0000256" key="6">
    <source>
        <dbReference type="ARBA" id="ARBA00025767"/>
    </source>
</evidence>
<accession>A0AAW1TX02</accession>
<feature type="region of interest" description="Disordered" evidence="7">
    <location>
        <begin position="58"/>
        <end position="78"/>
    </location>
</feature>
<comment type="subcellular location">
    <subcellularLocation>
        <location evidence="1">Nucleus</location>
        <location evidence="1">Nucleolus</location>
    </subcellularLocation>
</comment>
<dbReference type="PANTHER" id="PTHR18359:SF0">
    <property type="entry name" value="U3 SMALL NUCLEOLAR RNA-ASSOCIATED PROTEIN 18 HOMOLOG"/>
    <property type="match status" value="1"/>
</dbReference>
<dbReference type="Pfam" id="PF00400">
    <property type="entry name" value="WD40"/>
    <property type="match status" value="1"/>
</dbReference>
<evidence type="ECO:0000256" key="2">
    <source>
        <dbReference type="ARBA" id="ARBA00022552"/>
    </source>
</evidence>
<dbReference type="SMART" id="SM00320">
    <property type="entry name" value="WD40"/>
    <property type="match status" value="5"/>
</dbReference>
<dbReference type="InterPro" id="IPR001680">
    <property type="entry name" value="WD40_rpt"/>
</dbReference>
<dbReference type="GO" id="GO:0034388">
    <property type="term" value="C:Pwp2p-containing subcomplex of 90S preribosome"/>
    <property type="evidence" value="ECO:0007669"/>
    <property type="project" value="TreeGrafter"/>
</dbReference>
<sequence length="490" mass="54832">MSKSTRKRKHDKEVEIEYQMEIPKPKHRPYDFASQVEDEHLTQILFGGSNAFLKSLEEAEQEEIKAHPDSGLGEEDSDDFEMEHKPAWTDDDDDGIEVGQALDAQGRHLPDGGINSRSNKYKDLLKHKFQSINSIPKWAKMSKFSEDSDEDEILQTCGFIKKQRGSFLPSSILEYKKMKDLNSETYTEGPFINSIEFLNNSSVALVAGQNGIATLFAVDGKKNAKLHSIGFEHFSICCAKVIEKNNEIIFGSRHSYIHSFNMMSSKSNKIPLPPGLTTFKNFIVSHDDNFIAATGKWGEIHLLSSKSKERIGILKQSGEVTSLCFNPNNNLLYSHSDSGEITIFDLSMRRVKHKFIDEGCLQGTTITISPSNQFVAAGSAQGVVNIYDSNSVLEKKNPTPRKSLMNLTTGITSLEFNPTSEMLAFSSVDVLNSVKLYHVNSSTTFKNFPSFETRFGHVNVVKFSPGSGYMALGNKKSTVSLYRLGHFKNY</sequence>
<reference evidence="8 9" key="1">
    <citation type="submission" date="2023-03" db="EMBL/GenBank/DDBJ databases">
        <title>Genome insight into feeding habits of ladybird beetles.</title>
        <authorList>
            <person name="Li H.-S."/>
            <person name="Huang Y.-H."/>
            <person name="Pang H."/>
        </authorList>
    </citation>
    <scope>NUCLEOTIDE SEQUENCE [LARGE SCALE GENOMIC DNA]</scope>
    <source>
        <strain evidence="8">SYSU_2023b</strain>
        <tissue evidence="8">Whole body</tissue>
    </source>
</reference>
<dbReference type="InterPro" id="IPR045161">
    <property type="entry name" value="Utp18"/>
</dbReference>
<keyword evidence="4" id="KW-0677">Repeat</keyword>
<feature type="compositionally biased region" description="Basic residues" evidence="7">
    <location>
        <begin position="1"/>
        <end position="10"/>
    </location>
</feature>
<comment type="similarity">
    <text evidence="6">Belongs to the WD repeat UTP18 family.</text>
</comment>